<gene>
    <name evidence="3" type="primary">leuD</name>
    <name evidence="5" type="ORF">Metus_1058</name>
</gene>
<keyword evidence="3" id="KW-0100">Branched-chain amino acid biosynthesis</keyword>
<dbReference type="InterPro" id="IPR011827">
    <property type="entry name" value="LeuD_type2/HacB/DmdB"/>
</dbReference>
<protein>
    <recommendedName>
        <fullName evidence="3">3-isopropylmalate dehydratase small subunit</fullName>
        <ecNumber evidence="3">4.2.1.33</ecNumber>
    </recommendedName>
    <alternativeName>
        <fullName evidence="3">Alpha-IPM isomerase</fullName>
        <shortName evidence="3">IPMI</shortName>
    </alternativeName>
    <alternativeName>
        <fullName evidence="3">Isopropylmalate isomerase</fullName>
    </alternativeName>
</protein>
<dbReference type="GO" id="GO:0003861">
    <property type="term" value="F:3-isopropylmalate dehydratase activity"/>
    <property type="evidence" value="ECO:0007669"/>
    <property type="project" value="UniProtKB-UniRule"/>
</dbReference>
<reference evidence="5 6" key="1">
    <citation type="submission" date="2018-12" db="EMBL/GenBank/DDBJ databases">
        <title>The complete genome of the methanogenic archaea of the candidate phylum Verstraetearchaeota, obtained from the metagenome of underground thermal water.</title>
        <authorList>
            <person name="Kadnikov V.V."/>
            <person name="Mardanov A.V."/>
            <person name="Beletsky A.V."/>
            <person name="Karnachuk O.V."/>
            <person name="Ravin N.V."/>
        </authorList>
    </citation>
    <scope>NUCLEOTIDE SEQUENCE [LARGE SCALE GENOMIC DNA]</scope>
    <source>
        <strain evidence="5">Ch88</strain>
    </source>
</reference>
<dbReference type="PANTHER" id="PTHR43345">
    <property type="entry name" value="3-ISOPROPYLMALATE DEHYDRATASE SMALL SUBUNIT 2-RELATED-RELATED"/>
    <property type="match status" value="1"/>
</dbReference>
<comment type="subunit">
    <text evidence="3">Heterodimer of LeuC and LeuD.</text>
</comment>
<dbReference type="InterPro" id="IPR050075">
    <property type="entry name" value="LeuD"/>
</dbReference>
<comment type="pathway">
    <text evidence="3">Amino-acid biosynthesis; L-leucine biosynthesis; L-leucine from 3-methyl-2-oxobutanoate: step 2/4.</text>
</comment>
<dbReference type="EC" id="4.2.1.33" evidence="3"/>
<dbReference type="EMBL" id="RXGA01000003">
    <property type="protein sequence ID" value="RWX73084.1"/>
    <property type="molecule type" value="Genomic_DNA"/>
</dbReference>
<dbReference type="InterPro" id="IPR000573">
    <property type="entry name" value="AconitaseA/IPMdHydase_ssu_swvl"/>
</dbReference>
<evidence type="ECO:0000313" key="5">
    <source>
        <dbReference type="EMBL" id="RWX73084.1"/>
    </source>
</evidence>
<accession>A0A444L683</accession>
<keyword evidence="3" id="KW-0432">Leucine biosynthesis</keyword>
<keyword evidence="3" id="KW-0028">Amino-acid biosynthesis</keyword>
<comment type="similarity">
    <text evidence="1 3">Belongs to the LeuD family. LeuD type 2 subfamily.</text>
</comment>
<dbReference type="SUPFAM" id="SSF52016">
    <property type="entry name" value="LeuD/IlvD-like"/>
    <property type="match status" value="1"/>
</dbReference>
<evidence type="ECO:0000313" key="6">
    <source>
        <dbReference type="Proteomes" id="UP000288215"/>
    </source>
</evidence>
<evidence type="ECO:0000256" key="3">
    <source>
        <dbReference type="HAMAP-Rule" id="MF_01032"/>
    </source>
</evidence>
<feature type="domain" description="Aconitase A/isopropylmalate dehydratase small subunit swivel" evidence="4">
    <location>
        <begin position="59"/>
        <end position="112"/>
    </location>
</feature>
<dbReference type="AlphaFoldDB" id="A0A444L683"/>
<comment type="caution">
    <text evidence="5">The sequence shown here is derived from an EMBL/GenBank/DDBJ whole genome shotgun (WGS) entry which is preliminary data.</text>
</comment>
<comment type="catalytic activity">
    <reaction evidence="3">
        <text>(2R,3S)-3-isopropylmalate = (2S)-2-isopropylmalate</text>
        <dbReference type="Rhea" id="RHEA:32287"/>
        <dbReference type="ChEBI" id="CHEBI:1178"/>
        <dbReference type="ChEBI" id="CHEBI:35121"/>
        <dbReference type="EC" id="4.2.1.33"/>
    </reaction>
</comment>
<dbReference type="HAMAP" id="MF_01032">
    <property type="entry name" value="LeuD_type2"/>
    <property type="match status" value="1"/>
</dbReference>
<evidence type="ECO:0000259" key="4">
    <source>
        <dbReference type="Pfam" id="PF00694"/>
    </source>
</evidence>
<dbReference type="Gene3D" id="3.20.19.10">
    <property type="entry name" value="Aconitase, domain 4"/>
    <property type="match status" value="1"/>
</dbReference>
<dbReference type="Proteomes" id="UP000288215">
    <property type="component" value="Unassembled WGS sequence"/>
</dbReference>
<dbReference type="InterPro" id="IPR033940">
    <property type="entry name" value="IPMI_Swivel"/>
</dbReference>
<name>A0A444L683_METS7</name>
<dbReference type="CDD" id="cd01577">
    <property type="entry name" value="IPMI_Swivel"/>
    <property type="match status" value="1"/>
</dbReference>
<dbReference type="NCBIfam" id="TIGR02087">
    <property type="entry name" value="LEUD_arch"/>
    <property type="match status" value="1"/>
</dbReference>
<comment type="function">
    <text evidence="3">Catalyzes the isomerization between 2-isopropylmalate and 3-isopropylmalate, via the formation of 2-isopropylmaleate.</text>
</comment>
<keyword evidence="2 3" id="KW-0456">Lyase</keyword>
<sequence length="175" mass="19067">MDASSNRIMEVKGRAWLFGDDIDTDVILPGKYLVLTDPNELAKHALEGLVSGFSSKISKGDIIVAGKNFGCGSSREHAPLALKYAGVGAVVAKSFSRIFFRNAVNIGLPVVISKEARDLIKEGEKISIDLEGGFITKEDGGRLVVDKYPEFLLEILKDGGLLQNLKRRFDKEAKT</sequence>
<dbReference type="UniPathway" id="UPA00048">
    <property type="reaction ID" value="UER00071"/>
</dbReference>
<proteinExistence type="inferred from homology"/>
<dbReference type="InterPro" id="IPR015928">
    <property type="entry name" value="Aconitase/3IPM_dehydase_swvl"/>
</dbReference>
<dbReference type="GO" id="GO:0009098">
    <property type="term" value="P:L-leucine biosynthetic process"/>
    <property type="evidence" value="ECO:0007669"/>
    <property type="project" value="UniProtKB-UniRule"/>
</dbReference>
<organism evidence="5 6">
    <name type="scientific">Methanosuratincola subterraneus</name>
    <dbReference type="NCBI Taxonomy" id="2593994"/>
    <lineage>
        <taxon>Archaea</taxon>
        <taxon>Thermoproteota</taxon>
        <taxon>Methanosuratincolia</taxon>
        <taxon>Candidatus Methanomethylicales</taxon>
        <taxon>Candidatus Methanomethylicaceae</taxon>
        <taxon>Candidatus Methanosuratincola (ex Vanwonterghem et al. 2016)</taxon>
    </lineage>
</organism>
<dbReference type="PANTHER" id="PTHR43345:SF2">
    <property type="entry name" value="3-ISOPROPYLMALATE DEHYDRATASE SMALL SUBUNIT 1"/>
    <property type="match status" value="1"/>
</dbReference>
<dbReference type="Pfam" id="PF00694">
    <property type="entry name" value="Aconitase_C"/>
    <property type="match status" value="1"/>
</dbReference>
<evidence type="ECO:0000256" key="2">
    <source>
        <dbReference type="ARBA" id="ARBA00023239"/>
    </source>
</evidence>
<evidence type="ECO:0000256" key="1">
    <source>
        <dbReference type="ARBA" id="ARBA00009869"/>
    </source>
</evidence>